<sequence>MQCDLPEMVRETEQTRGERHALPYRMRRFVRGTVAVQQPLRGQPILRSCLHRI</sequence>
<dbReference type="AlphaFoldDB" id="A0A9D4ND28"/>
<organism evidence="1 2">
    <name type="scientific">Dreissena polymorpha</name>
    <name type="common">Zebra mussel</name>
    <name type="synonym">Mytilus polymorpha</name>
    <dbReference type="NCBI Taxonomy" id="45954"/>
    <lineage>
        <taxon>Eukaryota</taxon>
        <taxon>Metazoa</taxon>
        <taxon>Spiralia</taxon>
        <taxon>Lophotrochozoa</taxon>
        <taxon>Mollusca</taxon>
        <taxon>Bivalvia</taxon>
        <taxon>Autobranchia</taxon>
        <taxon>Heteroconchia</taxon>
        <taxon>Euheterodonta</taxon>
        <taxon>Imparidentia</taxon>
        <taxon>Neoheterodontei</taxon>
        <taxon>Myida</taxon>
        <taxon>Dreissenoidea</taxon>
        <taxon>Dreissenidae</taxon>
        <taxon>Dreissena</taxon>
    </lineage>
</organism>
<evidence type="ECO:0000313" key="1">
    <source>
        <dbReference type="EMBL" id="KAH3892283.1"/>
    </source>
</evidence>
<keyword evidence="2" id="KW-1185">Reference proteome</keyword>
<reference evidence="1" key="1">
    <citation type="journal article" date="2019" name="bioRxiv">
        <title>The Genome of the Zebra Mussel, Dreissena polymorpha: A Resource for Invasive Species Research.</title>
        <authorList>
            <person name="McCartney M.A."/>
            <person name="Auch B."/>
            <person name="Kono T."/>
            <person name="Mallez S."/>
            <person name="Zhang Y."/>
            <person name="Obille A."/>
            <person name="Becker A."/>
            <person name="Abrahante J.E."/>
            <person name="Garbe J."/>
            <person name="Badalamenti J.P."/>
            <person name="Herman A."/>
            <person name="Mangelson H."/>
            <person name="Liachko I."/>
            <person name="Sullivan S."/>
            <person name="Sone E.D."/>
            <person name="Koren S."/>
            <person name="Silverstein K.A.T."/>
            <person name="Beckman K.B."/>
            <person name="Gohl D.M."/>
        </authorList>
    </citation>
    <scope>NUCLEOTIDE SEQUENCE</scope>
    <source>
        <strain evidence="1">Duluth1</strain>
        <tissue evidence="1">Whole animal</tissue>
    </source>
</reference>
<dbReference type="EMBL" id="JAIWYP010000001">
    <property type="protein sequence ID" value="KAH3892283.1"/>
    <property type="molecule type" value="Genomic_DNA"/>
</dbReference>
<proteinExistence type="predicted"/>
<reference evidence="1" key="2">
    <citation type="submission" date="2020-11" db="EMBL/GenBank/DDBJ databases">
        <authorList>
            <person name="McCartney M.A."/>
            <person name="Auch B."/>
            <person name="Kono T."/>
            <person name="Mallez S."/>
            <person name="Becker A."/>
            <person name="Gohl D.M."/>
            <person name="Silverstein K.A.T."/>
            <person name="Koren S."/>
            <person name="Bechman K.B."/>
            <person name="Herman A."/>
            <person name="Abrahante J.E."/>
            <person name="Garbe J."/>
        </authorList>
    </citation>
    <scope>NUCLEOTIDE SEQUENCE</scope>
    <source>
        <strain evidence="1">Duluth1</strain>
        <tissue evidence="1">Whole animal</tissue>
    </source>
</reference>
<accession>A0A9D4ND28</accession>
<protein>
    <submittedName>
        <fullName evidence="1">Uncharacterized protein</fullName>
    </submittedName>
</protein>
<gene>
    <name evidence="1" type="ORF">DPMN_016398</name>
</gene>
<dbReference type="Proteomes" id="UP000828390">
    <property type="component" value="Unassembled WGS sequence"/>
</dbReference>
<comment type="caution">
    <text evidence="1">The sequence shown here is derived from an EMBL/GenBank/DDBJ whole genome shotgun (WGS) entry which is preliminary data.</text>
</comment>
<name>A0A9D4ND28_DREPO</name>
<evidence type="ECO:0000313" key="2">
    <source>
        <dbReference type="Proteomes" id="UP000828390"/>
    </source>
</evidence>